<protein>
    <submittedName>
        <fullName evidence="2">Uncharacterized protein</fullName>
    </submittedName>
</protein>
<accession>A0A2P4NXS2</accession>
<dbReference type="Proteomes" id="UP000018888">
    <property type="component" value="Unassembled WGS sequence"/>
</dbReference>
<evidence type="ECO:0000313" key="2">
    <source>
        <dbReference type="EMBL" id="POG57934.1"/>
    </source>
</evidence>
<reference evidence="2 3" key="1">
    <citation type="journal article" date="2013" name="Proc. Natl. Acad. Sci. U.S.A.">
        <title>Genome of an arbuscular mycorrhizal fungus provides insight into the oldest plant symbiosis.</title>
        <authorList>
            <person name="Tisserant E."/>
            <person name="Malbreil M."/>
            <person name="Kuo A."/>
            <person name="Kohler A."/>
            <person name="Symeonidi A."/>
            <person name="Balestrini R."/>
            <person name="Charron P."/>
            <person name="Duensing N."/>
            <person name="Frei Dit Frey N."/>
            <person name="Gianinazzi-Pearson V."/>
            <person name="Gilbert L.B."/>
            <person name="Handa Y."/>
            <person name="Herr J.R."/>
            <person name="Hijri M."/>
            <person name="Koul R."/>
            <person name="Kawaguchi M."/>
            <person name="Krajinski F."/>
            <person name="Lammers P.J."/>
            <person name="Masclaux F.G."/>
            <person name="Murat C."/>
            <person name="Morin E."/>
            <person name="Ndikumana S."/>
            <person name="Pagni M."/>
            <person name="Petitpierre D."/>
            <person name="Requena N."/>
            <person name="Rosikiewicz P."/>
            <person name="Riley R."/>
            <person name="Saito K."/>
            <person name="San Clemente H."/>
            <person name="Shapiro H."/>
            <person name="van Tuinen D."/>
            <person name="Becard G."/>
            <person name="Bonfante P."/>
            <person name="Paszkowski U."/>
            <person name="Shachar-Hill Y.Y."/>
            <person name="Tuskan G.A."/>
            <person name="Young P.W."/>
            <person name="Sanders I.R."/>
            <person name="Henrissat B."/>
            <person name="Rensing S.A."/>
            <person name="Grigoriev I.V."/>
            <person name="Corradi N."/>
            <person name="Roux C."/>
            <person name="Martin F."/>
        </authorList>
    </citation>
    <scope>NUCLEOTIDE SEQUENCE [LARGE SCALE GENOMIC DNA]</scope>
    <source>
        <strain evidence="2 3">DAOM 197198</strain>
    </source>
</reference>
<sequence>MFTMQYSSVTHKLIFIIFICFLFIHMAQSYYTGISGDNIVSCLGIFHIYVTDCHGKVIRNKGWITCTEKSMFDWYQAPSLYCVHVYPQTHPKRNRYFIIQDSDSCFRLEGDEESWNYERVDDVSFCQKD</sequence>
<proteinExistence type="predicted"/>
<reference evidence="2 3" key="2">
    <citation type="journal article" date="2018" name="New Phytol.">
        <title>High intraspecific genome diversity in the model arbuscular mycorrhizal symbiont Rhizophagus irregularis.</title>
        <authorList>
            <person name="Chen E.C.H."/>
            <person name="Morin E."/>
            <person name="Beaudet D."/>
            <person name="Noel J."/>
            <person name="Yildirir G."/>
            <person name="Ndikumana S."/>
            <person name="Charron P."/>
            <person name="St-Onge C."/>
            <person name="Giorgi J."/>
            <person name="Kruger M."/>
            <person name="Marton T."/>
            <person name="Ropars J."/>
            <person name="Grigoriev I.V."/>
            <person name="Hainaut M."/>
            <person name="Henrissat B."/>
            <person name="Roux C."/>
            <person name="Martin F."/>
            <person name="Corradi N."/>
        </authorList>
    </citation>
    <scope>NUCLEOTIDE SEQUENCE [LARGE SCALE GENOMIC DNA]</scope>
    <source>
        <strain evidence="2 3">DAOM 197198</strain>
    </source>
</reference>
<gene>
    <name evidence="2" type="ORF">GLOIN_2v1735201</name>
</gene>
<organism evidence="2 3">
    <name type="scientific">Rhizophagus irregularis (strain DAOM 181602 / DAOM 197198 / MUCL 43194)</name>
    <name type="common">Arbuscular mycorrhizal fungus</name>
    <name type="synonym">Glomus intraradices</name>
    <dbReference type="NCBI Taxonomy" id="747089"/>
    <lineage>
        <taxon>Eukaryota</taxon>
        <taxon>Fungi</taxon>
        <taxon>Fungi incertae sedis</taxon>
        <taxon>Mucoromycota</taxon>
        <taxon>Glomeromycotina</taxon>
        <taxon>Glomeromycetes</taxon>
        <taxon>Glomerales</taxon>
        <taxon>Glomeraceae</taxon>
        <taxon>Rhizophagus</taxon>
    </lineage>
</organism>
<dbReference type="AlphaFoldDB" id="A0A2P4NXS2"/>
<dbReference type="VEuPathDB" id="FungiDB:RhiirFUN_018410"/>
<evidence type="ECO:0000256" key="1">
    <source>
        <dbReference type="SAM" id="SignalP"/>
    </source>
</evidence>
<keyword evidence="1" id="KW-0732">Signal</keyword>
<feature type="chain" id="PRO_5015179310" evidence="1">
    <location>
        <begin position="30"/>
        <end position="129"/>
    </location>
</feature>
<dbReference type="EMBL" id="AUPC02000594">
    <property type="protein sequence ID" value="POG57934.1"/>
    <property type="molecule type" value="Genomic_DNA"/>
</dbReference>
<comment type="caution">
    <text evidence="2">The sequence shown here is derived from an EMBL/GenBank/DDBJ whole genome shotgun (WGS) entry which is preliminary data.</text>
</comment>
<feature type="signal peptide" evidence="1">
    <location>
        <begin position="1"/>
        <end position="29"/>
    </location>
</feature>
<name>A0A2P4NXS2_RHIID</name>
<evidence type="ECO:0000313" key="3">
    <source>
        <dbReference type="Proteomes" id="UP000018888"/>
    </source>
</evidence>
<keyword evidence="3" id="KW-1185">Reference proteome</keyword>